<dbReference type="EMBL" id="CP076023">
    <property type="protein sequence ID" value="QWC16764.1"/>
    <property type="molecule type" value="Genomic_DNA"/>
</dbReference>
<keyword evidence="2" id="KW-1133">Transmembrane helix</keyword>
<feature type="compositionally biased region" description="Pro residues" evidence="1">
    <location>
        <begin position="116"/>
        <end position="127"/>
    </location>
</feature>
<evidence type="ECO:0000259" key="3">
    <source>
        <dbReference type="Pfam" id="PF00188"/>
    </source>
</evidence>
<dbReference type="CDD" id="cd05379">
    <property type="entry name" value="CAP_bacterial"/>
    <property type="match status" value="1"/>
</dbReference>
<organism evidence="4 5">
    <name type="scientific">Cellulomonas dongxiuzhuiae</name>
    <dbReference type="NCBI Taxonomy" id="2819979"/>
    <lineage>
        <taxon>Bacteria</taxon>
        <taxon>Bacillati</taxon>
        <taxon>Actinomycetota</taxon>
        <taxon>Actinomycetes</taxon>
        <taxon>Micrococcales</taxon>
        <taxon>Cellulomonadaceae</taxon>
        <taxon>Cellulomonas</taxon>
    </lineage>
</organism>
<reference evidence="4 5" key="1">
    <citation type="submission" date="2021-05" db="EMBL/GenBank/DDBJ databases">
        <title>Novel species in genus Cellulomonas.</title>
        <authorList>
            <person name="Zhang G."/>
        </authorList>
    </citation>
    <scope>NUCLEOTIDE SEQUENCE [LARGE SCALE GENOMIC DNA]</scope>
    <source>
        <strain evidence="5">zg-ZUI157</strain>
    </source>
</reference>
<evidence type="ECO:0000256" key="1">
    <source>
        <dbReference type="SAM" id="MobiDB-lite"/>
    </source>
</evidence>
<accession>A0ABX8GKW0</accession>
<feature type="compositionally biased region" description="Low complexity" evidence="1">
    <location>
        <begin position="128"/>
        <end position="137"/>
    </location>
</feature>
<feature type="transmembrane region" description="Helical" evidence="2">
    <location>
        <begin position="21"/>
        <end position="43"/>
    </location>
</feature>
<dbReference type="RefSeq" id="WP_208197920.1">
    <property type="nucleotide sequence ID" value="NZ_CP076023.1"/>
</dbReference>
<keyword evidence="2" id="KW-0472">Membrane</keyword>
<dbReference type="Proteomes" id="UP000679335">
    <property type="component" value="Chromosome"/>
</dbReference>
<sequence length="259" mass="26495">MPVARRREIRRWRQRRAHRRLRVRLIGSAGVLVVALALILVAAPGAYAPAEQVTAASAGSGDLGDRRQDAASRGAERSPEPEPTTPLPATSSAVPETTPEPVPPTTPAGTADAAPDPAPAAPAPQPQAAPAQQAAAPSDKGAAMSAEIVALTNAERAAAGLPTFADSACATQQAAARAALLVAEGRFEHDPLGPVLEACSARTVGENLSLGYASAQAAVTGWMKSPGHRENILRTSFSQIGVACAQGSRGWLCAQVFLG</sequence>
<dbReference type="SUPFAM" id="SSF55797">
    <property type="entry name" value="PR-1-like"/>
    <property type="match status" value="1"/>
</dbReference>
<keyword evidence="2" id="KW-0812">Transmembrane</keyword>
<dbReference type="Pfam" id="PF00188">
    <property type="entry name" value="CAP"/>
    <property type="match status" value="1"/>
</dbReference>
<feature type="compositionally biased region" description="Basic and acidic residues" evidence="1">
    <location>
        <begin position="63"/>
        <end position="80"/>
    </location>
</feature>
<evidence type="ECO:0000313" key="5">
    <source>
        <dbReference type="Proteomes" id="UP000679335"/>
    </source>
</evidence>
<evidence type="ECO:0000313" key="4">
    <source>
        <dbReference type="EMBL" id="QWC16764.1"/>
    </source>
</evidence>
<dbReference type="PANTHER" id="PTHR31157">
    <property type="entry name" value="SCP DOMAIN-CONTAINING PROTEIN"/>
    <property type="match status" value="1"/>
</dbReference>
<dbReference type="PANTHER" id="PTHR31157:SF1">
    <property type="entry name" value="SCP DOMAIN-CONTAINING PROTEIN"/>
    <property type="match status" value="1"/>
</dbReference>
<gene>
    <name evidence="4" type="ORF">KKR89_03720</name>
</gene>
<proteinExistence type="predicted"/>
<name>A0ABX8GKW0_9CELL</name>
<dbReference type="Gene3D" id="3.40.33.10">
    <property type="entry name" value="CAP"/>
    <property type="match status" value="1"/>
</dbReference>
<evidence type="ECO:0000256" key="2">
    <source>
        <dbReference type="SAM" id="Phobius"/>
    </source>
</evidence>
<dbReference type="InterPro" id="IPR035940">
    <property type="entry name" value="CAP_sf"/>
</dbReference>
<feature type="compositionally biased region" description="Low complexity" evidence="1">
    <location>
        <begin position="87"/>
        <end position="97"/>
    </location>
</feature>
<protein>
    <submittedName>
        <fullName evidence="4">CAP domain-containing protein</fullName>
    </submittedName>
</protein>
<keyword evidence="5" id="KW-1185">Reference proteome</keyword>
<dbReference type="InterPro" id="IPR014044">
    <property type="entry name" value="CAP_dom"/>
</dbReference>
<feature type="region of interest" description="Disordered" evidence="1">
    <location>
        <begin position="55"/>
        <end position="140"/>
    </location>
</feature>
<feature type="domain" description="SCP" evidence="3">
    <location>
        <begin position="150"/>
        <end position="253"/>
    </location>
</feature>